<accession>A0ABU4G5B1</accession>
<name>A0ABU4G5B1_9BACL</name>
<proteinExistence type="predicted"/>
<organism evidence="1 2">
    <name type="scientific">Sporosarcina saromensis</name>
    <dbReference type="NCBI Taxonomy" id="359365"/>
    <lineage>
        <taxon>Bacteria</taxon>
        <taxon>Bacillati</taxon>
        <taxon>Bacillota</taxon>
        <taxon>Bacilli</taxon>
        <taxon>Bacillales</taxon>
        <taxon>Caryophanaceae</taxon>
        <taxon>Sporosarcina</taxon>
    </lineage>
</organism>
<dbReference type="RefSeq" id="WP_317942049.1">
    <property type="nucleotide sequence ID" value="NZ_JAUBDI010000002.1"/>
</dbReference>
<dbReference type="Proteomes" id="UP001282284">
    <property type="component" value="Unassembled WGS sequence"/>
</dbReference>
<dbReference type="EMBL" id="JAUBDI010000002">
    <property type="protein sequence ID" value="MDW0112155.1"/>
    <property type="molecule type" value="Genomic_DNA"/>
</dbReference>
<sequence length="102" mass="11202">MNKITISGTDYTLKFGFNSLIEMEDDTGVPMEKMSEVMGGLKVALTMFTYAIKHQVPDITTTQAGDLIDAYLDEGGTIDKLSETLKKAMERFSGGNAMPKKK</sequence>
<keyword evidence="2" id="KW-1185">Reference proteome</keyword>
<reference evidence="1 2" key="1">
    <citation type="submission" date="2023-06" db="EMBL/GenBank/DDBJ databases">
        <title>Sporosarcina sp. nov., isolated from Korean traditional fermented seafood 'Jeotgal'.</title>
        <authorList>
            <person name="Yang A.I."/>
            <person name="Shin N.-R."/>
        </authorList>
    </citation>
    <scope>NUCLEOTIDE SEQUENCE [LARGE SCALE GENOMIC DNA]</scope>
    <source>
        <strain evidence="1 2">KCTC13119</strain>
    </source>
</reference>
<evidence type="ECO:0000313" key="2">
    <source>
        <dbReference type="Proteomes" id="UP001282284"/>
    </source>
</evidence>
<comment type="caution">
    <text evidence="1">The sequence shown here is derived from an EMBL/GenBank/DDBJ whole genome shotgun (WGS) entry which is preliminary data.</text>
</comment>
<evidence type="ECO:0008006" key="3">
    <source>
        <dbReference type="Google" id="ProtNLM"/>
    </source>
</evidence>
<gene>
    <name evidence="1" type="ORF">QT711_03090</name>
</gene>
<protein>
    <recommendedName>
        <fullName evidence="3">Phage tail assembly chaperone protein, TAC</fullName>
    </recommendedName>
</protein>
<evidence type="ECO:0000313" key="1">
    <source>
        <dbReference type="EMBL" id="MDW0112155.1"/>
    </source>
</evidence>